<comment type="caution">
    <text evidence="3">The sequence shown here is derived from an EMBL/GenBank/DDBJ whole genome shotgun (WGS) entry which is preliminary data.</text>
</comment>
<evidence type="ECO:0000256" key="2">
    <source>
        <dbReference type="SAM" id="MobiDB-lite"/>
    </source>
</evidence>
<accession>A0ABN9RXK2</accession>
<gene>
    <name evidence="3" type="ORF">PCOR1329_LOCUS24452</name>
</gene>
<keyword evidence="1" id="KW-0175">Coiled coil</keyword>
<evidence type="ECO:0000256" key="1">
    <source>
        <dbReference type="SAM" id="Coils"/>
    </source>
</evidence>
<feature type="region of interest" description="Disordered" evidence="2">
    <location>
        <begin position="1"/>
        <end position="57"/>
    </location>
</feature>
<reference evidence="3" key="1">
    <citation type="submission" date="2023-10" db="EMBL/GenBank/DDBJ databases">
        <authorList>
            <person name="Chen Y."/>
            <person name="Shah S."/>
            <person name="Dougan E. K."/>
            <person name="Thang M."/>
            <person name="Chan C."/>
        </authorList>
    </citation>
    <scope>NUCLEOTIDE SEQUENCE [LARGE SCALE GENOMIC DNA]</scope>
</reference>
<dbReference type="Proteomes" id="UP001189429">
    <property type="component" value="Unassembled WGS sequence"/>
</dbReference>
<feature type="region of interest" description="Disordered" evidence="2">
    <location>
        <begin position="76"/>
        <end position="103"/>
    </location>
</feature>
<evidence type="ECO:0000313" key="3">
    <source>
        <dbReference type="EMBL" id="CAK0823886.1"/>
    </source>
</evidence>
<protein>
    <submittedName>
        <fullName evidence="3">Uncharacterized protein</fullName>
    </submittedName>
</protein>
<feature type="compositionally biased region" description="Basic and acidic residues" evidence="2">
    <location>
        <begin position="24"/>
        <end position="48"/>
    </location>
</feature>
<name>A0ABN9RXK2_9DINO</name>
<organism evidence="3 4">
    <name type="scientific">Prorocentrum cordatum</name>
    <dbReference type="NCBI Taxonomy" id="2364126"/>
    <lineage>
        <taxon>Eukaryota</taxon>
        <taxon>Sar</taxon>
        <taxon>Alveolata</taxon>
        <taxon>Dinophyceae</taxon>
        <taxon>Prorocentrales</taxon>
        <taxon>Prorocentraceae</taxon>
        <taxon>Prorocentrum</taxon>
    </lineage>
</organism>
<dbReference type="EMBL" id="CAUYUJ010008424">
    <property type="protein sequence ID" value="CAK0823886.1"/>
    <property type="molecule type" value="Genomic_DNA"/>
</dbReference>
<evidence type="ECO:0000313" key="4">
    <source>
        <dbReference type="Proteomes" id="UP001189429"/>
    </source>
</evidence>
<sequence length="419" mass="45410">MGFPDAASLAKVAQELDDMPTFPEDDHADGRHDRGSPEHKYPRTEDGKGGNTSGKGVAGMAARAAGAVGSALFGGRGDSQCTPGSFPAGAHRDPAQPPLQQPQYDDDYIRHVAANAVAEQFGELRSELESLVGSTVGATVQSSNKSILDTLESLRVQITAQPKEVDQQIMATSKIDSLGSHVNTLSIDVEKHTADIANLRKQMDELRGELMVAKRTEKAPTAPPSFDRVEDPSVVVAMATKMVGIESVRASLSPFLAELGLDASSYSIKSTGPMPSRRYLVSFNGSVGLASKYVNKVLSNLRQNDEWRIFEADVSGSTPARLHLGPDKNPKQIKTEMALRKLRTAMAGKYDGRWVVDRERGVLRCGWTHILKLSAQPDDQPFDIFYNDEGLSEVGIAKHEVRELVQSTIAPPPPPQWCL</sequence>
<feature type="coiled-coil region" evidence="1">
    <location>
        <begin position="182"/>
        <end position="216"/>
    </location>
</feature>
<keyword evidence="4" id="KW-1185">Reference proteome</keyword>
<proteinExistence type="predicted"/>